<feature type="compositionally biased region" description="Basic and acidic residues" evidence="1">
    <location>
        <begin position="461"/>
        <end position="471"/>
    </location>
</feature>
<keyword evidence="2" id="KW-0547">Nucleotide-binding</keyword>
<evidence type="ECO:0000313" key="2">
    <source>
        <dbReference type="EMBL" id="GFR88159.1"/>
    </source>
</evidence>
<keyword evidence="2" id="KW-0347">Helicase</keyword>
<dbReference type="EMBL" id="BMAT01005139">
    <property type="protein sequence ID" value="GFR88159.1"/>
    <property type="molecule type" value="Genomic_DNA"/>
</dbReference>
<evidence type="ECO:0000256" key="1">
    <source>
        <dbReference type="SAM" id="MobiDB-lite"/>
    </source>
</evidence>
<dbReference type="GO" id="GO:0004386">
    <property type="term" value="F:helicase activity"/>
    <property type="evidence" value="ECO:0007669"/>
    <property type="project" value="UniProtKB-KW"/>
</dbReference>
<gene>
    <name evidence="2" type="ORF">ElyMa_002510600</name>
</gene>
<proteinExistence type="predicted"/>
<organism evidence="2 3">
    <name type="scientific">Elysia marginata</name>
    <dbReference type="NCBI Taxonomy" id="1093978"/>
    <lineage>
        <taxon>Eukaryota</taxon>
        <taxon>Metazoa</taxon>
        <taxon>Spiralia</taxon>
        <taxon>Lophotrochozoa</taxon>
        <taxon>Mollusca</taxon>
        <taxon>Gastropoda</taxon>
        <taxon>Heterobranchia</taxon>
        <taxon>Euthyneura</taxon>
        <taxon>Panpulmonata</taxon>
        <taxon>Sacoglossa</taxon>
        <taxon>Placobranchoidea</taxon>
        <taxon>Plakobranchidae</taxon>
        <taxon>Elysia</taxon>
    </lineage>
</organism>
<keyword evidence="2" id="KW-0067">ATP-binding</keyword>
<accession>A0AAV4GRG7</accession>
<reference evidence="2 3" key="1">
    <citation type="journal article" date="2021" name="Elife">
        <title>Chloroplast acquisition without the gene transfer in kleptoplastic sea slugs, Plakobranchus ocellatus.</title>
        <authorList>
            <person name="Maeda T."/>
            <person name="Takahashi S."/>
            <person name="Yoshida T."/>
            <person name="Shimamura S."/>
            <person name="Takaki Y."/>
            <person name="Nagai Y."/>
            <person name="Toyoda A."/>
            <person name="Suzuki Y."/>
            <person name="Arimoto A."/>
            <person name="Ishii H."/>
            <person name="Satoh N."/>
            <person name="Nishiyama T."/>
            <person name="Hasebe M."/>
            <person name="Maruyama T."/>
            <person name="Minagawa J."/>
            <person name="Obokata J."/>
            <person name="Shigenobu S."/>
        </authorList>
    </citation>
    <scope>NUCLEOTIDE SEQUENCE [LARGE SCALE GENOMIC DNA]</scope>
</reference>
<comment type="caution">
    <text evidence="2">The sequence shown here is derived from an EMBL/GenBank/DDBJ whole genome shotgun (WGS) entry which is preliminary data.</text>
</comment>
<dbReference type="InterPro" id="IPR027417">
    <property type="entry name" value="P-loop_NTPase"/>
</dbReference>
<dbReference type="Proteomes" id="UP000762676">
    <property type="component" value="Unassembled WGS sequence"/>
</dbReference>
<name>A0AAV4GRG7_9GAST</name>
<evidence type="ECO:0000313" key="3">
    <source>
        <dbReference type="Proteomes" id="UP000762676"/>
    </source>
</evidence>
<sequence length="498" mass="54403">MVKNLEKATRKAIKRYGVEGVFILAASVRNLKGDGPLAQLIRNGLVDIPIYVGSTEDIIKDGALLRNKLAILSFNAAKGCERPCAILAGFDDSHFIYYAREWADSTRLPNVLTVAATRATHQLIVVAGKHTLRTVNSAILHLHSRVHGYVRPPIVCCPRPYKQRTIQITDLIRRLHPATARTALEYLCSCEEKDDGVARSDQPLQDRIQAGPLTEHVGDIYETVAKVLAAVSCTGSSNFGAEISMPVVVKTDKSHVWDVLSESHHASTITVRNYNSVPAIFWEMLSAALSAKPQARTAAEWAVLTVAHEAFYNGRWHLARQLRDYSSWIDAPALERLSAVVQEIIGNDAAHGQFAVPLTLGPLATENGISGCADYVSPAGVVWEFTLGPLREEHELQLGCYLALRGGGEGILSSLTLPESRRLKLDASNAQAYLKTLLASPPPQQQSCCAADLIFKLDADKKQQEEERHNDTQNLPSFGPDLDSDQDVGVCVGEEFGS</sequence>
<feature type="region of interest" description="Disordered" evidence="1">
    <location>
        <begin position="461"/>
        <end position="488"/>
    </location>
</feature>
<protein>
    <submittedName>
        <fullName evidence="2">Helicase</fullName>
    </submittedName>
</protein>
<keyword evidence="2" id="KW-0378">Hydrolase</keyword>
<dbReference type="Gene3D" id="3.40.50.300">
    <property type="entry name" value="P-loop containing nucleotide triphosphate hydrolases"/>
    <property type="match status" value="1"/>
</dbReference>
<dbReference type="AlphaFoldDB" id="A0AAV4GRG7"/>
<keyword evidence="3" id="KW-1185">Reference proteome</keyword>